<name>A0A2N9H499_FAGSY</name>
<reference evidence="2" key="1">
    <citation type="submission" date="2018-02" db="EMBL/GenBank/DDBJ databases">
        <authorList>
            <person name="Cohen D.B."/>
            <person name="Kent A.D."/>
        </authorList>
    </citation>
    <scope>NUCLEOTIDE SEQUENCE</scope>
</reference>
<proteinExistence type="predicted"/>
<evidence type="ECO:0000256" key="1">
    <source>
        <dbReference type="SAM" id="MobiDB-lite"/>
    </source>
</evidence>
<gene>
    <name evidence="2" type="ORF">FSB_LOCUS37198</name>
</gene>
<feature type="compositionally biased region" description="Gly residues" evidence="1">
    <location>
        <begin position="1"/>
        <end position="20"/>
    </location>
</feature>
<accession>A0A2N9H499</accession>
<dbReference type="EMBL" id="OIVN01003179">
    <property type="protein sequence ID" value="SPD09316.1"/>
    <property type="molecule type" value="Genomic_DNA"/>
</dbReference>
<protein>
    <submittedName>
        <fullName evidence="2">Uncharacterized protein</fullName>
    </submittedName>
</protein>
<feature type="region of interest" description="Disordered" evidence="1">
    <location>
        <begin position="1"/>
        <end position="21"/>
    </location>
</feature>
<organism evidence="2">
    <name type="scientific">Fagus sylvatica</name>
    <name type="common">Beechnut</name>
    <dbReference type="NCBI Taxonomy" id="28930"/>
    <lineage>
        <taxon>Eukaryota</taxon>
        <taxon>Viridiplantae</taxon>
        <taxon>Streptophyta</taxon>
        <taxon>Embryophyta</taxon>
        <taxon>Tracheophyta</taxon>
        <taxon>Spermatophyta</taxon>
        <taxon>Magnoliopsida</taxon>
        <taxon>eudicotyledons</taxon>
        <taxon>Gunneridae</taxon>
        <taxon>Pentapetalae</taxon>
        <taxon>rosids</taxon>
        <taxon>fabids</taxon>
        <taxon>Fagales</taxon>
        <taxon>Fagaceae</taxon>
        <taxon>Fagus</taxon>
    </lineage>
</organism>
<dbReference type="AlphaFoldDB" id="A0A2N9H499"/>
<sequence>MGGPKGILDGGDSEGSGGQWRGALSVATAQHQIRLGLARQQLNKFGGEEL</sequence>
<evidence type="ECO:0000313" key="2">
    <source>
        <dbReference type="EMBL" id="SPD09316.1"/>
    </source>
</evidence>